<feature type="domain" description="Dynamin N-terminal" evidence="1">
    <location>
        <begin position="21"/>
        <end position="76"/>
    </location>
</feature>
<dbReference type="Proteomes" id="UP000029857">
    <property type="component" value="Unassembled WGS sequence"/>
</dbReference>
<dbReference type="Pfam" id="PF00350">
    <property type="entry name" value="Dynamin_N"/>
    <property type="match status" value="1"/>
</dbReference>
<sequence length="102" mass="11378">MHKNLKSSLKDLSDTERLMKIGIVGRVKAGKSSLLNAIAFNGKNVLPKAATPMTAALTEIGYGEKFAIEVDFLQKKILLILKKILICMKQSLKESHKRKKRV</sequence>
<evidence type="ECO:0000313" key="2">
    <source>
        <dbReference type="EMBL" id="TLE11281.1"/>
    </source>
</evidence>
<name>A0A4U8UD95_9HELI</name>
<dbReference type="InterPro" id="IPR045063">
    <property type="entry name" value="Dynamin_N"/>
</dbReference>
<protein>
    <recommendedName>
        <fullName evidence="1">Dynamin N-terminal domain-containing protein</fullName>
    </recommendedName>
</protein>
<dbReference type="AlphaFoldDB" id="A0A4U8UD95"/>
<dbReference type="SUPFAM" id="SSF52540">
    <property type="entry name" value="P-loop containing nucleoside triphosphate hydrolases"/>
    <property type="match status" value="1"/>
</dbReference>
<dbReference type="RefSeq" id="WP_034562352.1">
    <property type="nucleotide sequence ID" value="NZ_CAMCCI010000047.1"/>
</dbReference>
<evidence type="ECO:0000259" key="1">
    <source>
        <dbReference type="Pfam" id="PF00350"/>
    </source>
</evidence>
<gene>
    <name evidence="2" type="ORF">LS79_003160</name>
</gene>
<reference evidence="2 3" key="1">
    <citation type="journal article" date="2014" name="Genome Announc.">
        <title>Draft genome sequences of eight enterohepatic helicobacter species isolated from both laboratory and wild rodents.</title>
        <authorList>
            <person name="Sheh A."/>
            <person name="Shen Z."/>
            <person name="Fox J.G."/>
        </authorList>
    </citation>
    <scope>NUCLEOTIDE SEQUENCE [LARGE SCALE GENOMIC DNA]</scope>
    <source>
        <strain evidence="2 3">ATCC 49320</strain>
    </source>
</reference>
<comment type="caution">
    <text evidence="2">The sequence shown here is derived from an EMBL/GenBank/DDBJ whole genome shotgun (WGS) entry which is preliminary data.</text>
</comment>
<evidence type="ECO:0000313" key="3">
    <source>
        <dbReference type="Proteomes" id="UP000029857"/>
    </source>
</evidence>
<dbReference type="EMBL" id="JRPJ02000007">
    <property type="protein sequence ID" value="TLE11281.1"/>
    <property type="molecule type" value="Genomic_DNA"/>
</dbReference>
<organism evidence="2 3">
    <name type="scientific">Helicobacter bilis</name>
    <dbReference type="NCBI Taxonomy" id="37372"/>
    <lineage>
        <taxon>Bacteria</taxon>
        <taxon>Pseudomonadati</taxon>
        <taxon>Campylobacterota</taxon>
        <taxon>Epsilonproteobacteria</taxon>
        <taxon>Campylobacterales</taxon>
        <taxon>Helicobacteraceae</taxon>
        <taxon>Helicobacter</taxon>
    </lineage>
</organism>
<dbReference type="Gene3D" id="3.40.50.300">
    <property type="entry name" value="P-loop containing nucleotide triphosphate hydrolases"/>
    <property type="match status" value="1"/>
</dbReference>
<accession>A0A4U8UD95</accession>
<dbReference type="InterPro" id="IPR027417">
    <property type="entry name" value="P-loop_NTPase"/>
</dbReference>
<proteinExistence type="predicted"/>